<gene>
    <name evidence="2" type="ORF">OP10G_3363</name>
</gene>
<dbReference type="Pfam" id="PF13360">
    <property type="entry name" value="PQQ_2"/>
    <property type="match status" value="3"/>
</dbReference>
<feature type="domain" description="Pyrrolo-quinoline quinone repeat" evidence="1">
    <location>
        <begin position="136"/>
        <end position="225"/>
    </location>
</feature>
<feature type="domain" description="Pyrrolo-quinoline quinone repeat" evidence="1">
    <location>
        <begin position="41"/>
        <end position="132"/>
    </location>
</feature>
<dbReference type="RefSeq" id="WP_025229331.1">
    <property type="nucleotide sequence ID" value="NZ_CP007139.1"/>
</dbReference>
<protein>
    <submittedName>
        <fullName evidence="2">Pyrrolo-quinoline quinone</fullName>
    </submittedName>
</protein>
<dbReference type="PANTHER" id="PTHR34512:SF30">
    <property type="entry name" value="OUTER MEMBRANE PROTEIN ASSEMBLY FACTOR BAMB"/>
    <property type="match status" value="1"/>
</dbReference>
<dbReference type="PANTHER" id="PTHR34512">
    <property type="entry name" value="CELL SURFACE PROTEIN"/>
    <property type="match status" value="1"/>
</dbReference>
<dbReference type="SMART" id="SM00564">
    <property type="entry name" value="PQQ"/>
    <property type="match status" value="7"/>
</dbReference>
<evidence type="ECO:0000313" key="3">
    <source>
        <dbReference type="Proteomes" id="UP000027982"/>
    </source>
</evidence>
<evidence type="ECO:0000313" key="2">
    <source>
        <dbReference type="EMBL" id="AIE86731.1"/>
    </source>
</evidence>
<dbReference type="InterPro" id="IPR002372">
    <property type="entry name" value="PQQ_rpt_dom"/>
</dbReference>
<dbReference type="STRING" id="661478.OP10G_3363"/>
<dbReference type="HOGENOM" id="CLU_457670_0_0_0"/>
<dbReference type="eggNOG" id="COG1520">
    <property type="taxonomic scope" value="Bacteria"/>
</dbReference>
<dbReference type="EMBL" id="CP007139">
    <property type="protein sequence ID" value="AIE86731.1"/>
    <property type="molecule type" value="Genomic_DNA"/>
</dbReference>
<sequence length="596" mass="64070">MSPILSITLAFLGTPVAHPPATFRFDPAHTGSITGVSAGAYGGMRWRIQTEGTVRSTPAEYDGTVYIGAGDGRVRAIDALTGSIMWQRDVDAPVTSSPAVTAREVVVVTQDGRVVALDRQKGEPIWNYKIGPDAPVWQGINGDYWTSSATVSGDVAYVGGGNGDVIALDVHSGTRKWKFHAPTRFHTTPAVANGMVYLGGFDGVFYAIGAETGILKWSYRTLGATLDSSKFGFDRKTIQSSAAVSEGKVYFGARDGLLYCLNARTGAFVWSYDHVMSWVNTSPAVADGVVYAGSSDKRFLQAVNAETGKEIWRVPTGLMWTSPAVAGSEVFSTDGDGRFIAFDRKTGARKWEIARTGQIWTSPFLSGDHGIFGSDDGGIYCFKLDSHGPIARAVYWDDAERTHTLSKFPAVRDALVKRGYQLLNNAGLADFFRARTADHRPSAVVMATGFFPEAAPFEAAKSYMAAGGKVVWCGIPPKMWPIEKTGQIDMADIDWDGTRQLMGVQPRTIFDSLATTPTPTGQAWGLHGMWLSDFAADPSTVTQVLAKDDHGFAAVWVKSFGGAPGSGFVRMSGMSLPEGPQFIDMLVNVAETFPGV</sequence>
<dbReference type="InterPro" id="IPR015943">
    <property type="entry name" value="WD40/YVTN_repeat-like_dom_sf"/>
</dbReference>
<dbReference type="InterPro" id="IPR018391">
    <property type="entry name" value="PQQ_b-propeller_rpt"/>
</dbReference>
<proteinExistence type="predicted"/>
<organism evidence="2 3">
    <name type="scientific">Fimbriimonas ginsengisoli Gsoil 348</name>
    <dbReference type="NCBI Taxonomy" id="661478"/>
    <lineage>
        <taxon>Bacteria</taxon>
        <taxon>Bacillati</taxon>
        <taxon>Armatimonadota</taxon>
        <taxon>Fimbriimonadia</taxon>
        <taxon>Fimbriimonadales</taxon>
        <taxon>Fimbriimonadaceae</taxon>
        <taxon>Fimbriimonas</taxon>
    </lineage>
</organism>
<feature type="domain" description="Pyrrolo-quinoline quinone repeat" evidence="1">
    <location>
        <begin position="238"/>
        <end position="314"/>
    </location>
</feature>
<name>A0A068NTG2_FIMGI</name>
<dbReference type="Gene3D" id="2.130.10.10">
    <property type="entry name" value="YVTN repeat-like/Quinoprotein amine dehydrogenase"/>
    <property type="match status" value="3"/>
</dbReference>
<accession>A0A068NTG2</accession>
<keyword evidence="3" id="KW-1185">Reference proteome</keyword>
<reference evidence="2 3" key="1">
    <citation type="journal article" date="2014" name="PLoS ONE">
        <title>The first complete genome sequence of the class fimbriimonadia in the phylum armatimonadetes.</title>
        <authorList>
            <person name="Hu Z.Y."/>
            <person name="Wang Y.Z."/>
            <person name="Im W.T."/>
            <person name="Wang S.Y."/>
            <person name="Zhao G.P."/>
            <person name="Zheng H.J."/>
            <person name="Quan Z.X."/>
        </authorList>
    </citation>
    <scope>NUCLEOTIDE SEQUENCE [LARGE SCALE GENOMIC DNA]</scope>
    <source>
        <strain evidence="2">Gsoil 348</strain>
    </source>
</reference>
<dbReference type="AlphaFoldDB" id="A0A068NTG2"/>
<dbReference type="InterPro" id="IPR011047">
    <property type="entry name" value="Quinoprotein_ADH-like_sf"/>
</dbReference>
<dbReference type="KEGG" id="fgi:OP10G_3363"/>
<dbReference type="OrthoDB" id="7012117at2"/>
<evidence type="ECO:0000259" key="1">
    <source>
        <dbReference type="Pfam" id="PF13360"/>
    </source>
</evidence>
<dbReference type="Proteomes" id="UP000027982">
    <property type="component" value="Chromosome"/>
</dbReference>
<dbReference type="SUPFAM" id="SSF50998">
    <property type="entry name" value="Quinoprotein alcohol dehydrogenase-like"/>
    <property type="match status" value="2"/>
</dbReference>